<sequence length="354" mass="39256">MAVIARLHNNGKLGIAGEVVEIPPELVGGRNLMPKFSAKWSRNPKHVIINDYEVQNTDSTQPGLSYILLDVEPNTDYTLSADSDFYTAIFTEDASKAIGGGYAPFPKTFNTGTYAKIRVYLRSDQAYGTYVRELKLEKGTQKTSWQPSPEDLGYSLPGWIHNFDNPLQFHSGGLATKLLVEIPVELTGGRNLLLNSAKEVTGTREFVQYADLAPIFNKYGLREYTISFDIKSKNITNRNVMQVYSQNGSGAKYSIGNVNVPVTTEYQRQSVTVTPTIQNASLTQSMLAFYGNYDTGNIPIVKNVKVELGPKKTQWQLAAEDLGYSLPDWVQNFDGVQLNPKGVAMKELEEGVAF</sequence>
<protein>
    <submittedName>
        <fullName evidence="1">Uncharacterized protein</fullName>
    </submittedName>
</protein>
<dbReference type="EMBL" id="VTES01000001">
    <property type="protein sequence ID" value="TYS66381.1"/>
    <property type="molecule type" value="Genomic_DNA"/>
</dbReference>
<gene>
    <name evidence="1" type="ORF">FZD47_02525</name>
</gene>
<dbReference type="RefSeq" id="WP_148949083.1">
    <property type="nucleotide sequence ID" value="NZ_VTES01000001.1"/>
</dbReference>
<accession>A0A5D4SUH8</accession>
<proteinExistence type="predicted"/>
<evidence type="ECO:0000313" key="1">
    <source>
        <dbReference type="EMBL" id="TYS66381.1"/>
    </source>
</evidence>
<dbReference type="AlphaFoldDB" id="A0A5D4SUH8"/>
<name>A0A5D4SUH8_9BACI</name>
<dbReference type="Proteomes" id="UP000323732">
    <property type="component" value="Unassembled WGS sequence"/>
</dbReference>
<evidence type="ECO:0000313" key="2">
    <source>
        <dbReference type="Proteomes" id="UP000323732"/>
    </source>
</evidence>
<comment type="caution">
    <text evidence="1">The sequence shown here is derived from an EMBL/GenBank/DDBJ whole genome shotgun (WGS) entry which is preliminary data.</text>
</comment>
<dbReference type="Gene3D" id="2.60.120.260">
    <property type="entry name" value="Galactose-binding domain-like"/>
    <property type="match status" value="1"/>
</dbReference>
<organism evidence="1 2">
    <name type="scientific">Bacillus infantis</name>
    <dbReference type="NCBI Taxonomy" id="324767"/>
    <lineage>
        <taxon>Bacteria</taxon>
        <taxon>Bacillati</taxon>
        <taxon>Bacillota</taxon>
        <taxon>Bacilli</taxon>
        <taxon>Bacillales</taxon>
        <taxon>Bacillaceae</taxon>
        <taxon>Bacillus</taxon>
    </lineage>
</organism>
<reference evidence="1 2" key="1">
    <citation type="submission" date="2019-08" db="EMBL/GenBank/DDBJ databases">
        <title>Bacillus genomes from the desert of Cuatro Cienegas, Coahuila.</title>
        <authorList>
            <person name="Olmedo-Alvarez G."/>
        </authorList>
    </citation>
    <scope>NUCLEOTIDE SEQUENCE [LARGE SCALE GENOMIC DNA]</scope>
    <source>
        <strain evidence="1 2">CH37_1T</strain>
    </source>
</reference>